<keyword evidence="3" id="KW-1185">Reference proteome</keyword>
<dbReference type="Proteomes" id="UP000194218">
    <property type="component" value="Chromosome"/>
</dbReference>
<evidence type="ECO:0000256" key="1">
    <source>
        <dbReference type="SAM" id="Phobius"/>
    </source>
</evidence>
<gene>
    <name evidence="2" type="ORF">CAG99_03900</name>
</gene>
<name>A0A1W7CTM5_9ACTN</name>
<feature type="transmembrane region" description="Helical" evidence="1">
    <location>
        <begin position="58"/>
        <end position="80"/>
    </location>
</feature>
<keyword evidence="1" id="KW-0812">Transmembrane</keyword>
<feature type="transmembrane region" description="Helical" evidence="1">
    <location>
        <begin position="25"/>
        <end position="46"/>
    </location>
</feature>
<evidence type="ECO:0000313" key="2">
    <source>
        <dbReference type="EMBL" id="ARQ68092.1"/>
    </source>
</evidence>
<dbReference type="KEGG" id="smao:CAG99_03900"/>
<dbReference type="EMBL" id="CP021121">
    <property type="protein sequence ID" value="ARQ68092.1"/>
    <property type="molecule type" value="Genomic_DNA"/>
</dbReference>
<dbReference type="RefSeq" id="WP_086157609.1">
    <property type="nucleotide sequence ID" value="NZ_CP021121.1"/>
</dbReference>
<dbReference type="OrthoDB" id="4329739at2"/>
<dbReference type="Pfam" id="PF19870">
    <property type="entry name" value="DUF6343"/>
    <property type="match status" value="1"/>
</dbReference>
<dbReference type="AlphaFoldDB" id="A0A1W7CTM5"/>
<proteinExistence type="predicted"/>
<organism evidence="2 3">
    <name type="scientific">Streptomyces marincola</name>
    <dbReference type="NCBI Taxonomy" id="2878388"/>
    <lineage>
        <taxon>Bacteria</taxon>
        <taxon>Bacillati</taxon>
        <taxon>Actinomycetota</taxon>
        <taxon>Actinomycetes</taxon>
        <taxon>Kitasatosporales</taxon>
        <taxon>Streptomycetaceae</taxon>
        <taxon>Streptomyces</taxon>
    </lineage>
</organism>
<sequence>MNHGRHRRTGTEPVTAFSALRLRRLLSGIFLPFFLALTAVFCVWWANADSDDTPGPGALGTLTLACALLAVSAAVDLVVVQRRLRGTRGPRD</sequence>
<dbReference type="InterPro" id="IPR045924">
    <property type="entry name" value="DUF6343"/>
</dbReference>
<keyword evidence="1" id="KW-1133">Transmembrane helix</keyword>
<keyword evidence="1" id="KW-0472">Membrane</keyword>
<protein>
    <submittedName>
        <fullName evidence="2">Uncharacterized protein</fullName>
    </submittedName>
</protein>
<evidence type="ECO:0000313" key="3">
    <source>
        <dbReference type="Proteomes" id="UP000194218"/>
    </source>
</evidence>
<accession>A0A1W7CTM5</accession>
<reference evidence="2 3" key="1">
    <citation type="submission" date="2017-05" db="EMBL/GenBank/DDBJ databases">
        <title>Complete genome sequence of Streptomyces sp. SCSIO 03032 revealed the diverse biosynthetic pathways for its bioactive secondary metabolites.</title>
        <authorList>
            <person name="Ma L."/>
            <person name="Zhu Y."/>
            <person name="Zhang W."/>
            <person name="Zhang G."/>
            <person name="Tian X."/>
            <person name="Zhang S."/>
            <person name="Zhang C."/>
        </authorList>
    </citation>
    <scope>NUCLEOTIDE SEQUENCE [LARGE SCALE GENOMIC DNA]</scope>
    <source>
        <strain evidence="2 3">SCSIO 03032</strain>
    </source>
</reference>